<dbReference type="EMBL" id="JAKZGP010000044">
    <property type="protein sequence ID" value="MCH7410704.1"/>
    <property type="molecule type" value="Genomic_DNA"/>
</dbReference>
<evidence type="ECO:0000313" key="1">
    <source>
        <dbReference type="EMBL" id="MCH7410704.1"/>
    </source>
</evidence>
<gene>
    <name evidence="1" type="ORF">MM239_14950</name>
</gene>
<proteinExistence type="predicted"/>
<reference evidence="1" key="1">
    <citation type="submission" date="2022-03" db="EMBL/GenBank/DDBJ databases">
        <title>De novo assembled genomes of Belliella spp. (Cyclobacteriaceae) strains.</title>
        <authorList>
            <person name="Szabo A."/>
            <person name="Korponai K."/>
            <person name="Felfoldi T."/>
        </authorList>
    </citation>
    <scope>NUCLEOTIDE SEQUENCE</scope>
    <source>
        <strain evidence="1">DSM 111904</strain>
    </source>
</reference>
<accession>A0ABS9V2X5</accession>
<sequence>MKFIIEYGHPVEQRLLTYIQEEYSFDMEPFVKSCDFELILNKISLSVIDDTIVQITGFCGLDKSMKSNYQVPEYKKGCLRVEHNLNYGFAYGVNDDDNYEYPVCINVQSGWVCIGNPEKKGNAVEFINNCVAVIDDDKEFVSLWLKPEKLPDI</sequence>
<dbReference type="Proteomes" id="UP001165489">
    <property type="component" value="Unassembled WGS sequence"/>
</dbReference>
<evidence type="ECO:0000313" key="2">
    <source>
        <dbReference type="Proteomes" id="UP001165489"/>
    </source>
</evidence>
<protein>
    <submittedName>
        <fullName evidence="1">Uncharacterized protein</fullName>
    </submittedName>
</protein>
<comment type="caution">
    <text evidence="1">The sequence shown here is derived from an EMBL/GenBank/DDBJ whole genome shotgun (WGS) entry which is preliminary data.</text>
</comment>
<dbReference type="RefSeq" id="WP_241349065.1">
    <property type="nucleotide sequence ID" value="NZ_JAKZGP010000044.1"/>
</dbReference>
<keyword evidence="2" id="KW-1185">Reference proteome</keyword>
<organism evidence="1 2">
    <name type="scientific">Belliella filtrata</name>
    <dbReference type="NCBI Taxonomy" id="2923435"/>
    <lineage>
        <taxon>Bacteria</taxon>
        <taxon>Pseudomonadati</taxon>
        <taxon>Bacteroidota</taxon>
        <taxon>Cytophagia</taxon>
        <taxon>Cytophagales</taxon>
        <taxon>Cyclobacteriaceae</taxon>
        <taxon>Belliella</taxon>
    </lineage>
</organism>
<name>A0ABS9V2X5_9BACT</name>